<protein>
    <recommendedName>
        <fullName evidence="2">site-specific DNA-methyltransferase (adenine-specific)</fullName>
        <ecNumber evidence="2">2.1.1.72</ecNumber>
    </recommendedName>
</protein>
<dbReference type="GO" id="GO:0003677">
    <property type="term" value="F:DNA binding"/>
    <property type="evidence" value="ECO:0007669"/>
    <property type="project" value="InterPro"/>
</dbReference>
<feature type="domain" description="N6 adenine-specific DNA methyltransferase N-terminal" evidence="9">
    <location>
        <begin position="6"/>
        <end position="129"/>
    </location>
</feature>
<dbReference type="PANTHER" id="PTHR42933">
    <property type="entry name" value="SLR6095 PROTEIN"/>
    <property type="match status" value="1"/>
</dbReference>
<evidence type="ECO:0000256" key="2">
    <source>
        <dbReference type="ARBA" id="ARBA00011900"/>
    </source>
</evidence>
<dbReference type="InterPro" id="IPR038333">
    <property type="entry name" value="T1MK-like_N_sf"/>
</dbReference>
<proteinExistence type="inferred from homology"/>
<sequence>MITGELKGKIDKLWEEFWVGGITNPLTVIEQITYLLFTRMLDMHEAKDEQRKMLAGIDFTPRFQTHEQDYRFRNFSQLGADEMMEVVRDEVFRHFRKVAERNELLGDFMTDARLEIVKPSLLVKAVEMIKALPLDRGDTKGDLYEYLLSKLTTAGINGQFRTPRHIIRAMVEMMEPNPARGERICDPSCGTGGFLSVSYEYLLERYSSLDSIHTEMVVNEKGALEQQHAFSGNLLAEYRKHVDTDMFHGYDFDSTMLRIAAMNLIMHGIEEPDIHYQDTMSQSFSDKYPDASHNGFHLILANPPFTGTLDAEDIDPSLLKTVSTKKTELLFVARILQMLKIGGRSATVVPQGVLFGSSKAHQSLRQKLVEDNQLEAVINLPSGVFKPYAGVATAILIFAKGGETDNVWFYDLQNDGYSLDDKRNPIAKNDIPHMVASWKQYRRSKNLPVDDFIGYKIKGQLDAQQVEAIAAVQDWTDRTKQAFIVPKADIASNKYDLSINRYKEVVYQEEQYEPPKEILARLKALEVDIQNELEELEAML</sequence>
<evidence type="ECO:0000313" key="10">
    <source>
        <dbReference type="EMBL" id="SMA45583.1"/>
    </source>
</evidence>
<dbReference type="RefSeq" id="WP_087109301.1">
    <property type="nucleotide sequence ID" value="NZ_CBCSCN010000002.1"/>
</dbReference>
<comment type="catalytic activity">
    <reaction evidence="7">
        <text>a 2'-deoxyadenosine in DNA + S-adenosyl-L-methionine = an N(6)-methyl-2'-deoxyadenosine in DNA + S-adenosyl-L-homocysteine + H(+)</text>
        <dbReference type="Rhea" id="RHEA:15197"/>
        <dbReference type="Rhea" id="RHEA-COMP:12418"/>
        <dbReference type="Rhea" id="RHEA-COMP:12419"/>
        <dbReference type="ChEBI" id="CHEBI:15378"/>
        <dbReference type="ChEBI" id="CHEBI:57856"/>
        <dbReference type="ChEBI" id="CHEBI:59789"/>
        <dbReference type="ChEBI" id="CHEBI:90615"/>
        <dbReference type="ChEBI" id="CHEBI:90616"/>
        <dbReference type="EC" id="2.1.1.72"/>
    </reaction>
</comment>
<dbReference type="SUPFAM" id="SSF53335">
    <property type="entry name" value="S-adenosyl-L-methionine-dependent methyltransferases"/>
    <property type="match status" value="1"/>
</dbReference>
<evidence type="ECO:0000259" key="8">
    <source>
        <dbReference type="Pfam" id="PF02384"/>
    </source>
</evidence>
<dbReference type="GO" id="GO:0009307">
    <property type="term" value="P:DNA restriction-modification system"/>
    <property type="evidence" value="ECO:0007669"/>
    <property type="project" value="UniProtKB-KW"/>
</dbReference>
<dbReference type="AlphaFoldDB" id="A0A1X7AIP2"/>
<dbReference type="PROSITE" id="PS00092">
    <property type="entry name" value="N6_MTASE"/>
    <property type="match status" value="1"/>
</dbReference>
<dbReference type="Pfam" id="PF02384">
    <property type="entry name" value="N6_Mtase"/>
    <property type="match status" value="1"/>
</dbReference>
<dbReference type="Pfam" id="PF12161">
    <property type="entry name" value="HsdM_N"/>
    <property type="match status" value="1"/>
</dbReference>
<dbReference type="InterPro" id="IPR003356">
    <property type="entry name" value="DNA_methylase_A-5"/>
</dbReference>
<dbReference type="InterPro" id="IPR002052">
    <property type="entry name" value="DNA_methylase_N6_adenine_CS"/>
</dbReference>
<evidence type="ECO:0000256" key="3">
    <source>
        <dbReference type="ARBA" id="ARBA00022603"/>
    </source>
</evidence>
<keyword evidence="5" id="KW-0949">S-adenosyl-L-methionine</keyword>
<dbReference type="PRINTS" id="PR00507">
    <property type="entry name" value="N12N6MTFRASE"/>
</dbReference>
<dbReference type="Proteomes" id="UP000196573">
    <property type="component" value="Unassembled WGS sequence"/>
</dbReference>
<keyword evidence="4 10" id="KW-0808">Transferase</keyword>
<evidence type="ECO:0000259" key="9">
    <source>
        <dbReference type="Pfam" id="PF12161"/>
    </source>
</evidence>
<gene>
    <name evidence="10" type="ORF">EHSB41UT_01954</name>
</gene>
<dbReference type="EC" id="2.1.1.72" evidence="2"/>
<evidence type="ECO:0000256" key="5">
    <source>
        <dbReference type="ARBA" id="ARBA00022691"/>
    </source>
</evidence>
<dbReference type="InterPro" id="IPR029063">
    <property type="entry name" value="SAM-dependent_MTases_sf"/>
</dbReference>
<dbReference type="OrthoDB" id="9784823at2"/>
<dbReference type="Gene3D" id="1.20.1260.30">
    <property type="match status" value="1"/>
</dbReference>
<feature type="domain" description="DNA methylase adenine-specific" evidence="8">
    <location>
        <begin position="138"/>
        <end position="510"/>
    </location>
</feature>
<keyword evidence="11" id="KW-1185">Reference proteome</keyword>
<reference evidence="10 11" key="1">
    <citation type="submission" date="2017-03" db="EMBL/GenBank/DDBJ databases">
        <authorList>
            <person name="Afonso C.L."/>
            <person name="Miller P.J."/>
            <person name="Scott M.A."/>
            <person name="Spackman E."/>
            <person name="Goraichik I."/>
            <person name="Dimitrov K.M."/>
            <person name="Suarez D.L."/>
            <person name="Swayne D.E."/>
        </authorList>
    </citation>
    <scope>NUCLEOTIDE SEQUENCE [LARGE SCALE GENOMIC DNA]</scope>
    <source>
        <strain evidence="10">SB41UT1</strain>
    </source>
</reference>
<accession>A0A1X7AIP2</accession>
<dbReference type="GO" id="GO:0008170">
    <property type="term" value="F:N-methyltransferase activity"/>
    <property type="evidence" value="ECO:0007669"/>
    <property type="project" value="InterPro"/>
</dbReference>
<evidence type="ECO:0000256" key="7">
    <source>
        <dbReference type="ARBA" id="ARBA00047942"/>
    </source>
</evidence>
<keyword evidence="6" id="KW-0680">Restriction system</keyword>
<dbReference type="PANTHER" id="PTHR42933:SF3">
    <property type="entry name" value="TYPE I RESTRICTION ENZYME MJAVIII METHYLASE SUBUNIT"/>
    <property type="match status" value="1"/>
</dbReference>
<dbReference type="Gene3D" id="3.40.50.150">
    <property type="entry name" value="Vaccinia Virus protein VP39"/>
    <property type="match status" value="1"/>
</dbReference>
<evidence type="ECO:0000256" key="4">
    <source>
        <dbReference type="ARBA" id="ARBA00022679"/>
    </source>
</evidence>
<comment type="similarity">
    <text evidence="1">Belongs to the N(4)/N(6)-methyltransferase family.</text>
</comment>
<name>A0A1X7AIP2_9GAMM</name>
<evidence type="ECO:0000256" key="1">
    <source>
        <dbReference type="ARBA" id="ARBA00006594"/>
    </source>
</evidence>
<evidence type="ECO:0000256" key="6">
    <source>
        <dbReference type="ARBA" id="ARBA00022747"/>
    </source>
</evidence>
<dbReference type="InterPro" id="IPR022749">
    <property type="entry name" value="D12N6_MeTrfase_N"/>
</dbReference>
<dbReference type="InterPro" id="IPR051537">
    <property type="entry name" value="DNA_Adenine_Mtase"/>
</dbReference>
<evidence type="ECO:0000313" key="11">
    <source>
        <dbReference type="Proteomes" id="UP000196573"/>
    </source>
</evidence>
<keyword evidence="3 10" id="KW-0489">Methyltransferase</keyword>
<dbReference type="GO" id="GO:0032259">
    <property type="term" value="P:methylation"/>
    <property type="evidence" value="ECO:0007669"/>
    <property type="project" value="UniProtKB-KW"/>
</dbReference>
<organism evidence="10 11">
    <name type="scientific">Parendozoicomonas haliclonae</name>
    <dbReference type="NCBI Taxonomy" id="1960125"/>
    <lineage>
        <taxon>Bacteria</taxon>
        <taxon>Pseudomonadati</taxon>
        <taxon>Pseudomonadota</taxon>
        <taxon>Gammaproteobacteria</taxon>
        <taxon>Oceanospirillales</taxon>
        <taxon>Endozoicomonadaceae</taxon>
        <taxon>Parendozoicomonas</taxon>
    </lineage>
</organism>
<dbReference type="GO" id="GO:0009007">
    <property type="term" value="F:site-specific DNA-methyltransferase (adenine-specific) activity"/>
    <property type="evidence" value="ECO:0007669"/>
    <property type="project" value="UniProtKB-EC"/>
</dbReference>
<dbReference type="EMBL" id="FWPT01000004">
    <property type="protein sequence ID" value="SMA45583.1"/>
    <property type="molecule type" value="Genomic_DNA"/>
</dbReference>